<gene>
    <name evidence="1" type="ORF">R3P38DRAFT_3196825</name>
</gene>
<evidence type="ECO:0000313" key="2">
    <source>
        <dbReference type="Proteomes" id="UP001362999"/>
    </source>
</evidence>
<dbReference type="AlphaFoldDB" id="A0AAW0B8Q9"/>
<accession>A0AAW0B8Q9</accession>
<sequence>MQFGKHYDRDGAANVLQGLISCRIEEQKHAPGQDVQYFGNINLDNTVIHEGARQNGGRRIWKLAAIPANGVIEHEMTFRVHGVLSKINLVPGEISQASALTQRVEIVGIGAAAFDDMILNTKLVTDSFRRFLGPQHSPEWNIGEGYGDIRLNCSNLYLTRAHGRDYEEIPFGPGVDPFGKFAKYKAQGYVHTAANVVRYFRRGVGQDKDVLYDCFPANFRAGDIVEVQGNIIAFTTKDNAIKIVFQMNALTLEDGTFSRAAEQARAREHVAPPAHIELKRKNWYEEEDEDMDVGRTRRKFKDLRLVDGPSRGVDKQ</sequence>
<proteinExistence type="predicted"/>
<keyword evidence="2" id="KW-1185">Reference proteome</keyword>
<protein>
    <submittedName>
        <fullName evidence="1">Uncharacterized protein</fullName>
    </submittedName>
</protein>
<evidence type="ECO:0000313" key="1">
    <source>
        <dbReference type="EMBL" id="KAK7021160.1"/>
    </source>
</evidence>
<dbReference type="PROSITE" id="PS51257">
    <property type="entry name" value="PROKAR_LIPOPROTEIN"/>
    <property type="match status" value="1"/>
</dbReference>
<dbReference type="Proteomes" id="UP001362999">
    <property type="component" value="Unassembled WGS sequence"/>
</dbReference>
<comment type="caution">
    <text evidence="1">The sequence shown here is derived from an EMBL/GenBank/DDBJ whole genome shotgun (WGS) entry which is preliminary data.</text>
</comment>
<reference evidence="1 2" key="1">
    <citation type="journal article" date="2024" name="J Genomics">
        <title>Draft genome sequencing and assembly of Favolaschia claudopus CIRM-BRFM 2984 isolated from oak limbs.</title>
        <authorList>
            <person name="Navarro D."/>
            <person name="Drula E."/>
            <person name="Chaduli D."/>
            <person name="Cazenave R."/>
            <person name="Ahrendt S."/>
            <person name="Wang J."/>
            <person name="Lipzen A."/>
            <person name="Daum C."/>
            <person name="Barry K."/>
            <person name="Grigoriev I.V."/>
            <person name="Favel A."/>
            <person name="Rosso M.N."/>
            <person name="Martin F."/>
        </authorList>
    </citation>
    <scope>NUCLEOTIDE SEQUENCE [LARGE SCALE GENOMIC DNA]</scope>
    <source>
        <strain evidence="1 2">CIRM-BRFM 2984</strain>
    </source>
</reference>
<name>A0AAW0B8Q9_9AGAR</name>
<organism evidence="1 2">
    <name type="scientific">Favolaschia claudopus</name>
    <dbReference type="NCBI Taxonomy" id="2862362"/>
    <lineage>
        <taxon>Eukaryota</taxon>
        <taxon>Fungi</taxon>
        <taxon>Dikarya</taxon>
        <taxon>Basidiomycota</taxon>
        <taxon>Agaricomycotina</taxon>
        <taxon>Agaricomycetes</taxon>
        <taxon>Agaricomycetidae</taxon>
        <taxon>Agaricales</taxon>
        <taxon>Marasmiineae</taxon>
        <taxon>Mycenaceae</taxon>
        <taxon>Favolaschia</taxon>
    </lineage>
</organism>
<dbReference type="EMBL" id="JAWWNJ010000039">
    <property type="protein sequence ID" value="KAK7021160.1"/>
    <property type="molecule type" value="Genomic_DNA"/>
</dbReference>